<evidence type="ECO:0000256" key="3">
    <source>
        <dbReference type="ARBA" id="ARBA00022989"/>
    </source>
</evidence>
<dbReference type="InterPro" id="IPR006603">
    <property type="entry name" value="PQ-loop_rpt"/>
</dbReference>
<evidence type="ECO:0008006" key="8">
    <source>
        <dbReference type="Google" id="ProtNLM"/>
    </source>
</evidence>
<comment type="subcellular location">
    <subcellularLocation>
        <location evidence="1">Membrane</location>
        <topology evidence="1">Multi-pass membrane protein</topology>
    </subcellularLocation>
</comment>
<evidence type="ECO:0000256" key="2">
    <source>
        <dbReference type="ARBA" id="ARBA00022692"/>
    </source>
</evidence>
<evidence type="ECO:0000313" key="7">
    <source>
        <dbReference type="Proteomes" id="UP000247498"/>
    </source>
</evidence>
<gene>
    <name evidence="6" type="ORF">Rsub_05157</name>
</gene>
<dbReference type="InParanoid" id="A0A2V0P3W7"/>
<evidence type="ECO:0000256" key="5">
    <source>
        <dbReference type="SAM" id="Phobius"/>
    </source>
</evidence>
<comment type="caution">
    <text evidence="6">The sequence shown here is derived from an EMBL/GenBank/DDBJ whole genome shotgun (WGS) entry which is preliminary data.</text>
</comment>
<dbReference type="GO" id="GO:0016020">
    <property type="term" value="C:membrane"/>
    <property type="evidence" value="ECO:0007669"/>
    <property type="project" value="UniProtKB-SubCell"/>
</dbReference>
<dbReference type="Pfam" id="PF04193">
    <property type="entry name" value="PQ-loop"/>
    <property type="match status" value="1"/>
</dbReference>
<protein>
    <recommendedName>
        <fullName evidence="8">PQ-loop repeat-containing protein</fullName>
    </recommendedName>
</protein>
<evidence type="ECO:0000256" key="1">
    <source>
        <dbReference type="ARBA" id="ARBA00004141"/>
    </source>
</evidence>
<feature type="transmembrane region" description="Helical" evidence="5">
    <location>
        <begin position="52"/>
        <end position="72"/>
    </location>
</feature>
<dbReference type="Gene3D" id="1.20.1280.290">
    <property type="match status" value="1"/>
</dbReference>
<dbReference type="AlphaFoldDB" id="A0A2V0P3W7"/>
<accession>A0A2V0P3W7</accession>
<proteinExistence type="predicted"/>
<keyword evidence="3 5" id="KW-1133">Transmembrane helix</keyword>
<keyword evidence="2 5" id="KW-0812">Transmembrane</keyword>
<dbReference type="Proteomes" id="UP000247498">
    <property type="component" value="Unassembled WGS sequence"/>
</dbReference>
<evidence type="ECO:0000256" key="4">
    <source>
        <dbReference type="ARBA" id="ARBA00023136"/>
    </source>
</evidence>
<keyword evidence="4 5" id="KW-0472">Membrane</keyword>
<keyword evidence="7" id="KW-1185">Reference proteome</keyword>
<dbReference type="OrthoDB" id="547763at2759"/>
<name>A0A2V0P3W7_9CHLO</name>
<reference evidence="6 7" key="1">
    <citation type="journal article" date="2018" name="Sci. Rep.">
        <title>Raphidocelis subcapitata (=Pseudokirchneriella subcapitata) provides an insight into genome evolution and environmental adaptations in the Sphaeropleales.</title>
        <authorList>
            <person name="Suzuki S."/>
            <person name="Yamaguchi H."/>
            <person name="Nakajima N."/>
            <person name="Kawachi M."/>
        </authorList>
    </citation>
    <scope>NUCLEOTIDE SEQUENCE [LARGE SCALE GENOMIC DNA]</scope>
    <source>
        <strain evidence="6 7">NIES-35</strain>
    </source>
</reference>
<evidence type="ECO:0000313" key="6">
    <source>
        <dbReference type="EMBL" id="GBF92543.1"/>
    </source>
</evidence>
<sequence length="146" mass="15214">MAYSAGGPVNSGAVLNDAGAQAFGYTGGAVLALCLVPQIVKLIRTRSSQDLAISWALLYIVGLAFTMVYLIHENAIAAWIPLVLETVGCVIIIVLKLVFDHTRFGRRAAPEGVQAAKPPEGCACPHCGRAPEVVVEMGPAGGPESE</sequence>
<feature type="transmembrane region" description="Helical" evidence="5">
    <location>
        <begin position="78"/>
        <end position="99"/>
    </location>
</feature>
<feature type="transmembrane region" description="Helical" evidence="5">
    <location>
        <begin position="20"/>
        <end position="40"/>
    </location>
</feature>
<dbReference type="EMBL" id="BDRX01000033">
    <property type="protein sequence ID" value="GBF92543.1"/>
    <property type="molecule type" value="Genomic_DNA"/>
</dbReference>
<organism evidence="6 7">
    <name type="scientific">Raphidocelis subcapitata</name>
    <dbReference type="NCBI Taxonomy" id="307507"/>
    <lineage>
        <taxon>Eukaryota</taxon>
        <taxon>Viridiplantae</taxon>
        <taxon>Chlorophyta</taxon>
        <taxon>core chlorophytes</taxon>
        <taxon>Chlorophyceae</taxon>
        <taxon>CS clade</taxon>
        <taxon>Sphaeropleales</taxon>
        <taxon>Selenastraceae</taxon>
        <taxon>Raphidocelis</taxon>
    </lineage>
</organism>